<evidence type="ECO:0000313" key="2">
    <source>
        <dbReference type="EMBL" id="EEG09693.1"/>
    </source>
</evidence>
<dbReference type="AlphaFoldDB" id="B9Z0T7"/>
<feature type="transmembrane region" description="Helical" evidence="1">
    <location>
        <begin position="58"/>
        <end position="80"/>
    </location>
</feature>
<sequence length="190" mass="21095">MTDGLLQDVLLLALGSYILHAVWRVMRSGSGIAWAVLVAGYLVTAWLSKAALPSLAGVALWLPLLYPYAWMAVSALLWFACTMTPGAEAAPHVEDLSELTAYFYSQLALNLAVALLSVALPWQSWWLYLFFPPLMVGIGYFWYRMRLWRDTQQLGADDVMRRGAAILAWLVPLAVLAVAARWTPLLLALI</sequence>
<feature type="transmembrane region" description="Helical" evidence="1">
    <location>
        <begin position="164"/>
        <end position="182"/>
    </location>
</feature>
<comment type="caution">
    <text evidence="2">The sequence shown here is derived from an EMBL/GenBank/DDBJ whole genome shotgun (WGS) entry which is preliminary data.</text>
</comment>
<protein>
    <submittedName>
        <fullName evidence="2">Uncharacterized protein</fullName>
    </submittedName>
</protein>
<dbReference type="RefSeq" id="WP_008952729.1">
    <property type="nucleotide sequence ID" value="NZ_ACIS01000002.1"/>
</dbReference>
<evidence type="ECO:0000256" key="1">
    <source>
        <dbReference type="SAM" id="Phobius"/>
    </source>
</evidence>
<feature type="transmembrane region" description="Helical" evidence="1">
    <location>
        <begin position="125"/>
        <end position="143"/>
    </location>
</feature>
<feature type="transmembrane region" description="Helical" evidence="1">
    <location>
        <begin position="32"/>
        <end position="52"/>
    </location>
</feature>
<dbReference type="eggNOG" id="ENOG502ZICF">
    <property type="taxonomic scope" value="Bacteria"/>
</dbReference>
<dbReference type="Proteomes" id="UP000003165">
    <property type="component" value="Unassembled WGS sequence"/>
</dbReference>
<evidence type="ECO:0000313" key="3">
    <source>
        <dbReference type="Proteomes" id="UP000003165"/>
    </source>
</evidence>
<keyword evidence="1" id="KW-0472">Membrane</keyword>
<accession>B9Z0T7</accession>
<gene>
    <name evidence="2" type="ORF">FuraDRAFT_0709</name>
</gene>
<keyword evidence="1" id="KW-1133">Transmembrane helix</keyword>
<keyword evidence="3" id="KW-1185">Reference proteome</keyword>
<reference evidence="2 3" key="1">
    <citation type="submission" date="2009-02" db="EMBL/GenBank/DDBJ databases">
        <title>Sequencing of the draft genome and assembly of Lutiella nitroferrum 2002.</title>
        <authorList>
            <consortium name="US DOE Joint Genome Institute (JGI-PGF)"/>
            <person name="Lucas S."/>
            <person name="Copeland A."/>
            <person name="Lapidus A."/>
            <person name="Glavina del Rio T."/>
            <person name="Tice H."/>
            <person name="Bruce D."/>
            <person name="Goodwin L."/>
            <person name="Pitluck S."/>
            <person name="Larimer F."/>
            <person name="Land M.L."/>
            <person name="Hauser L."/>
            <person name="Coates J.D."/>
        </authorList>
    </citation>
    <scope>NUCLEOTIDE SEQUENCE [LARGE SCALE GENOMIC DNA]</scope>
    <source>
        <strain evidence="2 3">2002</strain>
    </source>
</reference>
<feature type="transmembrane region" description="Helical" evidence="1">
    <location>
        <begin position="6"/>
        <end position="25"/>
    </location>
</feature>
<keyword evidence="1" id="KW-0812">Transmembrane</keyword>
<proteinExistence type="predicted"/>
<name>B9Z0T7_9NEIS</name>
<feature type="transmembrane region" description="Helical" evidence="1">
    <location>
        <begin position="101"/>
        <end position="119"/>
    </location>
</feature>
<dbReference type="EMBL" id="ACIS01000002">
    <property type="protein sequence ID" value="EEG09693.1"/>
    <property type="molecule type" value="Genomic_DNA"/>
</dbReference>
<organism evidence="2 3">
    <name type="scientific">Pseudogulbenkiania ferrooxidans 2002</name>
    <dbReference type="NCBI Taxonomy" id="279714"/>
    <lineage>
        <taxon>Bacteria</taxon>
        <taxon>Pseudomonadati</taxon>
        <taxon>Pseudomonadota</taxon>
        <taxon>Betaproteobacteria</taxon>
        <taxon>Neisseriales</taxon>
        <taxon>Chromobacteriaceae</taxon>
        <taxon>Pseudogulbenkiania</taxon>
    </lineage>
</organism>